<protein>
    <submittedName>
        <fullName evidence="2">Transmembrane protein 254</fullName>
    </submittedName>
</protein>
<evidence type="ECO:0000313" key="2">
    <source>
        <dbReference type="WBParaSite" id="PSAMB.scaffold1006size37331.g10337.t1"/>
    </source>
</evidence>
<dbReference type="Pfam" id="PF14934">
    <property type="entry name" value="TMEM254"/>
    <property type="match status" value="1"/>
</dbReference>
<keyword evidence="1" id="KW-1185">Reference proteome</keyword>
<dbReference type="InterPro" id="IPR028110">
    <property type="entry name" value="TMEM254"/>
</dbReference>
<reference evidence="2" key="1">
    <citation type="submission" date="2022-11" db="UniProtKB">
        <authorList>
            <consortium name="WormBaseParasite"/>
        </authorList>
    </citation>
    <scope>IDENTIFICATION</scope>
</reference>
<organism evidence="1 2">
    <name type="scientific">Plectus sambesii</name>
    <dbReference type="NCBI Taxonomy" id="2011161"/>
    <lineage>
        <taxon>Eukaryota</taxon>
        <taxon>Metazoa</taxon>
        <taxon>Ecdysozoa</taxon>
        <taxon>Nematoda</taxon>
        <taxon>Chromadorea</taxon>
        <taxon>Plectida</taxon>
        <taxon>Plectina</taxon>
        <taxon>Plectoidea</taxon>
        <taxon>Plectidae</taxon>
        <taxon>Plectus</taxon>
    </lineage>
</organism>
<evidence type="ECO:0000313" key="1">
    <source>
        <dbReference type="Proteomes" id="UP000887566"/>
    </source>
</evidence>
<name>A0A914UGL8_9BILA</name>
<dbReference type="Proteomes" id="UP000887566">
    <property type="component" value="Unplaced"/>
</dbReference>
<accession>A0A914UGL8</accession>
<sequence>MGAVKANNYFRPAALIALYDRNVFALVAHIAEAGYAWKLATDFGLSKESRKKWLIQTFILGFPSLKILRSYRRSRRN</sequence>
<proteinExistence type="predicted"/>
<dbReference type="WBParaSite" id="PSAMB.scaffold1006size37331.g10337.t1">
    <property type="protein sequence ID" value="PSAMB.scaffold1006size37331.g10337.t1"/>
    <property type="gene ID" value="PSAMB.scaffold1006size37331.g10337"/>
</dbReference>
<dbReference type="AlphaFoldDB" id="A0A914UGL8"/>